<evidence type="ECO:0000313" key="1">
    <source>
        <dbReference type="EMBL" id="MVA99028.1"/>
    </source>
</evidence>
<dbReference type="EMBL" id="WPHG01000004">
    <property type="protein sequence ID" value="MVA99028.1"/>
    <property type="molecule type" value="Genomic_DNA"/>
</dbReference>
<sequence>MERHQRCDILFCGTGYFTEIMLADIAATAATDLRVMIGGRNPARMKWLVDACRARATIYGTSVSFDSVQLDATARDTLIEPLSALNPKVVVQSASAQSPWSVDNGESEWSDLVARAGFGMTIAFHALLAWRTAGALKQAGLKAHFVNTCYPDGVNQVLAAAGMPMTTGVGNVGIFSAMIGGRLSLAERAVLRVLGHHRHIVEWRKPPGQRDGAPVRAWIGDTEIGDVEAMTRDIQLPYRDLNLISAASAVPVLLALAGEGARRAHVPGPAGLPGGYPVAVDADGVRLDLPAGISRDEAVAWNLQFEDKDGVSIRGGRVIYSQKASEMIRPHSAEIADGFAVDDVEEAAAGLSRLRERLGG</sequence>
<keyword evidence="2" id="KW-1185">Reference proteome</keyword>
<reference evidence="1 2" key="1">
    <citation type="submission" date="2019-12" db="EMBL/GenBank/DDBJ databases">
        <title>Nitratireductor arenosus sp. nov., Isolated from sea sand, Jeju island, South Korea.</title>
        <authorList>
            <person name="Kim W."/>
        </authorList>
    </citation>
    <scope>NUCLEOTIDE SEQUENCE [LARGE SCALE GENOMIC DNA]</scope>
    <source>
        <strain evidence="1 2">CAU 1489</strain>
    </source>
</reference>
<gene>
    <name evidence="1" type="ORF">GN330_17405</name>
</gene>
<name>A0A844QLV5_9HYPH</name>
<comment type="caution">
    <text evidence="1">The sequence shown here is derived from an EMBL/GenBank/DDBJ whole genome shotgun (WGS) entry which is preliminary data.</text>
</comment>
<organism evidence="1 2">
    <name type="scientific">Nitratireductor arenosus</name>
    <dbReference type="NCBI Taxonomy" id="2682096"/>
    <lineage>
        <taxon>Bacteria</taxon>
        <taxon>Pseudomonadati</taxon>
        <taxon>Pseudomonadota</taxon>
        <taxon>Alphaproteobacteria</taxon>
        <taxon>Hyphomicrobiales</taxon>
        <taxon>Phyllobacteriaceae</taxon>
        <taxon>Nitratireductor</taxon>
    </lineage>
</organism>
<dbReference type="AlphaFoldDB" id="A0A844QLV5"/>
<protein>
    <submittedName>
        <fullName evidence="1">Uncharacterized protein</fullName>
    </submittedName>
</protein>
<accession>A0A844QLV5</accession>
<dbReference type="RefSeq" id="WP_156713992.1">
    <property type="nucleotide sequence ID" value="NZ_WPHG01000004.1"/>
</dbReference>
<evidence type="ECO:0000313" key="2">
    <source>
        <dbReference type="Proteomes" id="UP000463224"/>
    </source>
</evidence>
<proteinExistence type="predicted"/>
<dbReference type="Proteomes" id="UP000463224">
    <property type="component" value="Unassembled WGS sequence"/>
</dbReference>
<dbReference type="Gene3D" id="3.40.50.720">
    <property type="entry name" value="NAD(P)-binding Rossmann-like Domain"/>
    <property type="match status" value="1"/>
</dbReference>